<dbReference type="RefSeq" id="XP_060674336.1">
    <property type="nucleotide sequence ID" value="XM_060818353.1"/>
</dbReference>
<dbReference type="GO" id="GO:0005576">
    <property type="term" value="C:extracellular region"/>
    <property type="evidence" value="ECO:0007669"/>
    <property type="project" value="UniProtKB-SubCell"/>
</dbReference>
<evidence type="ECO:0000313" key="8">
    <source>
        <dbReference type="Proteomes" id="UP001652623"/>
    </source>
</evidence>
<dbReference type="Pfam" id="PF05184">
    <property type="entry name" value="SapB_1"/>
    <property type="match status" value="2"/>
</dbReference>
<dbReference type="InterPro" id="IPR008139">
    <property type="entry name" value="SaposinB_dom"/>
</dbReference>
<evidence type="ECO:0000256" key="4">
    <source>
        <dbReference type="ARBA" id="ARBA00023157"/>
    </source>
</evidence>
<proteinExistence type="predicted"/>
<accession>A0A6P4APZ8</accession>
<gene>
    <name evidence="9 10 11 12" type="primary">LOC107431023</name>
</gene>
<dbReference type="PROSITE" id="PS50015">
    <property type="entry name" value="SAP_B"/>
    <property type="match status" value="2"/>
</dbReference>
<keyword evidence="2" id="KW-0378">Hydrolase</keyword>
<keyword evidence="4" id="KW-1015">Disulfide bond</keyword>
<dbReference type="InterPro" id="IPR051428">
    <property type="entry name" value="Sphingo_Act-Surfact_Prot"/>
</dbReference>
<keyword evidence="3" id="KW-0865">Zymogen</keyword>
<dbReference type="PANTHER" id="PTHR11480:SF3">
    <property type="entry name" value="BCDNA.GH08312"/>
    <property type="match status" value="1"/>
</dbReference>
<organism evidence="8 9">
    <name type="scientific">Ziziphus jujuba</name>
    <name type="common">Chinese jujube</name>
    <name type="synonym">Ziziphus sativa</name>
    <dbReference type="NCBI Taxonomy" id="326968"/>
    <lineage>
        <taxon>Eukaryota</taxon>
        <taxon>Viridiplantae</taxon>
        <taxon>Streptophyta</taxon>
        <taxon>Embryophyta</taxon>
        <taxon>Tracheophyta</taxon>
        <taxon>Spermatophyta</taxon>
        <taxon>Magnoliopsida</taxon>
        <taxon>eudicotyledons</taxon>
        <taxon>Gunneridae</taxon>
        <taxon>Pentapetalae</taxon>
        <taxon>rosids</taxon>
        <taxon>fabids</taxon>
        <taxon>Rosales</taxon>
        <taxon>Rhamnaceae</taxon>
        <taxon>Paliureae</taxon>
        <taxon>Ziziphus</taxon>
    </lineage>
</organism>
<dbReference type="RefSeq" id="XP_024934747.3">
    <property type="nucleotide sequence ID" value="XM_025078979.3"/>
</dbReference>
<evidence type="ECO:0000313" key="12">
    <source>
        <dbReference type="RefSeq" id="XP_060674336.1"/>
    </source>
</evidence>
<keyword evidence="5" id="KW-0325">Glycoprotein</keyword>
<dbReference type="GO" id="GO:0006508">
    <property type="term" value="P:proteolysis"/>
    <property type="evidence" value="ECO:0007669"/>
    <property type="project" value="UniProtKB-KW"/>
</dbReference>
<dbReference type="RefSeq" id="XP_024934746.3">
    <property type="nucleotide sequence ID" value="XM_025078978.3"/>
</dbReference>
<feature type="signal peptide" evidence="6">
    <location>
        <begin position="1"/>
        <end position="21"/>
    </location>
</feature>
<dbReference type="GO" id="GO:0006629">
    <property type="term" value="P:lipid metabolic process"/>
    <property type="evidence" value="ECO:0007669"/>
    <property type="project" value="InterPro"/>
</dbReference>
<dbReference type="RefSeq" id="XP_015897388.3">
    <property type="nucleotide sequence ID" value="XM_016041902.4"/>
</dbReference>
<dbReference type="InterPro" id="IPR007856">
    <property type="entry name" value="SapB_1"/>
</dbReference>
<keyword evidence="1" id="KW-0645">Protease</keyword>
<feature type="domain" description="Saposin B-type" evidence="7">
    <location>
        <begin position="129"/>
        <end position="209"/>
    </location>
</feature>
<feature type="domain" description="Saposin B-type" evidence="7">
    <location>
        <begin position="43"/>
        <end position="122"/>
    </location>
</feature>
<protein>
    <submittedName>
        <fullName evidence="9 10">Uncharacterized protein LOC107431023</fullName>
    </submittedName>
</protein>
<dbReference type="PANTHER" id="PTHR11480">
    <property type="entry name" value="SAPOSIN-RELATED"/>
    <property type="match status" value="1"/>
</dbReference>
<reference evidence="9 10" key="1">
    <citation type="submission" date="2025-05" db="UniProtKB">
        <authorList>
            <consortium name="RefSeq"/>
        </authorList>
    </citation>
    <scope>IDENTIFICATION</scope>
    <source>
        <tissue evidence="9 10">Seedling</tissue>
    </source>
</reference>
<evidence type="ECO:0000256" key="1">
    <source>
        <dbReference type="ARBA" id="ARBA00022670"/>
    </source>
</evidence>
<evidence type="ECO:0000256" key="5">
    <source>
        <dbReference type="ARBA" id="ARBA00023180"/>
    </source>
</evidence>
<evidence type="ECO:0000256" key="3">
    <source>
        <dbReference type="ARBA" id="ARBA00023145"/>
    </source>
</evidence>
<evidence type="ECO:0000313" key="11">
    <source>
        <dbReference type="RefSeq" id="XP_024934747.3"/>
    </source>
</evidence>
<dbReference type="GeneID" id="107431023"/>
<dbReference type="InterPro" id="IPR011001">
    <property type="entry name" value="Saposin-like"/>
</dbReference>
<evidence type="ECO:0000259" key="7">
    <source>
        <dbReference type="PROSITE" id="PS50015"/>
    </source>
</evidence>
<sequence>MDVRVGLLVLIVLGANWACDARQLAKQYISDGETQTSKEFTGNPKVCTLCKEFAAQAIDYLNENKTQTEILEILHHACSQLHSLKQQCTTLVDYYAPLFFLEVSTVQPGEFCQKVNLCQQISMFFAQLHEDSCELCHHAVSEVLVKLKDPDTQLEIIEILLKACTTVENYVKKCKRMVFQYGPLVLANAEKFLETSDICTRLHACDSSRAGSSDVPLITVPELSDS</sequence>
<dbReference type="SMART" id="SM00741">
    <property type="entry name" value="SapB"/>
    <property type="match status" value="2"/>
</dbReference>
<dbReference type="KEGG" id="zju:107431023"/>
<evidence type="ECO:0000256" key="2">
    <source>
        <dbReference type="ARBA" id="ARBA00022750"/>
    </source>
</evidence>
<feature type="chain" id="PRO_5044646993" evidence="6">
    <location>
        <begin position="22"/>
        <end position="226"/>
    </location>
</feature>
<dbReference type="Pfam" id="PF03489">
    <property type="entry name" value="SapB_2"/>
    <property type="match status" value="2"/>
</dbReference>
<evidence type="ECO:0000313" key="10">
    <source>
        <dbReference type="RefSeq" id="XP_024934746.3"/>
    </source>
</evidence>
<keyword evidence="2" id="KW-0064">Aspartyl protease</keyword>
<evidence type="ECO:0000256" key="6">
    <source>
        <dbReference type="SAM" id="SignalP"/>
    </source>
</evidence>
<evidence type="ECO:0000313" key="9">
    <source>
        <dbReference type="RefSeq" id="XP_015897388.3"/>
    </source>
</evidence>
<keyword evidence="6" id="KW-0732">Signal</keyword>
<dbReference type="SUPFAM" id="SSF47862">
    <property type="entry name" value="Saposin"/>
    <property type="match status" value="2"/>
</dbReference>
<name>A0A6P4APZ8_ZIZJJ</name>
<dbReference type="Gene3D" id="1.10.225.10">
    <property type="entry name" value="Saposin-like"/>
    <property type="match status" value="2"/>
</dbReference>
<dbReference type="GO" id="GO:0004190">
    <property type="term" value="F:aspartic-type endopeptidase activity"/>
    <property type="evidence" value="ECO:0007669"/>
    <property type="project" value="UniProtKB-KW"/>
</dbReference>
<dbReference type="InterPro" id="IPR008138">
    <property type="entry name" value="SapB_2"/>
</dbReference>
<keyword evidence="8" id="KW-1185">Reference proteome</keyword>
<dbReference type="AlphaFoldDB" id="A0A6P4APZ8"/>
<dbReference type="Proteomes" id="UP001652623">
    <property type="component" value="Chromosome 6"/>
</dbReference>